<dbReference type="Gene3D" id="2.60.40.1120">
    <property type="entry name" value="Carboxypeptidase-like, regulatory domain"/>
    <property type="match status" value="1"/>
</dbReference>
<dbReference type="GO" id="GO:0055085">
    <property type="term" value="P:transmembrane transport"/>
    <property type="evidence" value="ECO:0007669"/>
    <property type="project" value="InterPro"/>
</dbReference>
<evidence type="ECO:0000259" key="7">
    <source>
        <dbReference type="Pfam" id="PF03600"/>
    </source>
</evidence>
<keyword evidence="5 6" id="KW-0472">Membrane</keyword>
<dbReference type="InterPro" id="IPR008969">
    <property type="entry name" value="CarboxyPept-like_regulatory"/>
</dbReference>
<keyword evidence="3 6" id="KW-0812">Transmembrane</keyword>
<keyword evidence="4 6" id="KW-1133">Transmembrane helix</keyword>
<dbReference type="PANTHER" id="PTHR43568">
    <property type="entry name" value="P PROTEIN"/>
    <property type="match status" value="1"/>
</dbReference>
<sequence>MPNRTDLKSKLLSFLDSYSHILLIAMLAGLLAVIPGEALALTNGQEGRGNYVIIGTLVDKQGVPVVDVSVKAFSIDGTELLGETESQEDGTWRLALIQLPAGELQIKIEHPRYIPQTLNLSVHDLDNLNEVGLYRLGETTLDWEINAGFWAATIIFLGVILLIAFEKLHSTTAALTGFSALFLVSYVGGDFNPNFFIFSFERGLSYINWEVIFLIMGMMIIVAIIEATG</sequence>
<organism evidence="8">
    <name type="scientific">marine sediment metagenome</name>
    <dbReference type="NCBI Taxonomy" id="412755"/>
    <lineage>
        <taxon>unclassified sequences</taxon>
        <taxon>metagenomes</taxon>
        <taxon>ecological metagenomes</taxon>
    </lineage>
</organism>
<dbReference type="GO" id="GO:0016020">
    <property type="term" value="C:membrane"/>
    <property type="evidence" value="ECO:0007669"/>
    <property type="project" value="UniProtKB-SubCell"/>
</dbReference>
<evidence type="ECO:0000256" key="4">
    <source>
        <dbReference type="ARBA" id="ARBA00022989"/>
    </source>
</evidence>
<keyword evidence="2" id="KW-0813">Transport</keyword>
<comment type="caution">
    <text evidence="8">The sequence shown here is derived from an EMBL/GenBank/DDBJ whole genome shotgun (WGS) entry which is preliminary data.</text>
</comment>
<evidence type="ECO:0000256" key="1">
    <source>
        <dbReference type="ARBA" id="ARBA00004141"/>
    </source>
</evidence>
<feature type="transmembrane region" description="Helical" evidence="6">
    <location>
        <begin position="172"/>
        <end position="189"/>
    </location>
</feature>
<comment type="subcellular location">
    <subcellularLocation>
        <location evidence="1">Membrane</location>
        <topology evidence="1">Multi-pass membrane protein</topology>
    </subcellularLocation>
</comment>
<protein>
    <recommendedName>
        <fullName evidence="7">Citrate transporter-like domain-containing protein</fullName>
    </recommendedName>
</protein>
<feature type="non-terminal residue" evidence="8">
    <location>
        <position position="229"/>
    </location>
</feature>
<evidence type="ECO:0000256" key="3">
    <source>
        <dbReference type="ARBA" id="ARBA00022692"/>
    </source>
</evidence>
<dbReference type="SUPFAM" id="SSF49464">
    <property type="entry name" value="Carboxypeptidase regulatory domain-like"/>
    <property type="match status" value="1"/>
</dbReference>
<feature type="transmembrane region" description="Helical" evidence="6">
    <location>
        <begin position="147"/>
        <end position="165"/>
    </location>
</feature>
<evidence type="ECO:0000313" key="8">
    <source>
        <dbReference type="EMBL" id="GAG96803.1"/>
    </source>
</evidence>
<name>X1CKQ6_9ZZZZ</name>
<dbReference type="InterPro" id="IPR004680">
    <property type="entry name" value="Cit_transptr-like_dom"/>
</dbReference>
<accession>X1CKQ6</accession>
<feature type="transmembrane region" description="Helical" evidence="6">
    <location>
        <begin position="209"/>
        <end position="228"/>
    </location>
</feature>
<evidence type="ECO:0000256" key="5">
    <source>
        <dbReference type="ARBA" id="ARBA00023136"/>
    </source>
</evidence>
<dbReference type="AlphaFoldDB" id="X1CKQ6"/>
<feature type="domain" description="Citrate transporter-like" evidence="7">
    <location>
        <begin position="160"/>
        <end position="229"/>
    </location>
</feature>
<gene>
    <name evidence="8" type="ORF">S01H4_51106</name>
</gene>
<evidence type="ECO:0000256" key="6">
    <source>
        <dbReference type="SAM" id="Phobius"/>
    </source>
</evidence>
<evidence type="ECO:0000256" key="2">
    <source>
        <dbReference type="ARBA" id="ARBA00022448"/>
    </source>
</evidence>
<proteinExistence type="predicted"/>
<dbReference type="PANTHER" id="PTHR43568:SF1">
    <property type="entry name" value="P PROTEIN"/>
    <property type="match status" value="1"/>
</dbReference>
<feature type="transmembrane region" description="Helical" evidence="6">
    <location>
        <begin position="21"/>
        <end position="41"/>
    </location>
</feature>
<dbReference type="InterPro" id="IPR051475">
    <property type="entry name" value="Diverse_Ion_Transporter"/>
</dbReference>
<reference evidence="8" key="1">
    <citation type="journal article" date="2014" name="Front. Microbiol.">
        <title>High frequency of phylogenetically diverse reductive dehalogenase-homologous genes in deep subseafloor sedimentary metagenomes.</title>
        <authorList>
            <person name="Kawai M."/>
            <person name="Futagami T."/>
            <person name="Toyoda A."/>
            <person name="Takaki Y."/>
            <person name="Nishi S."/>
            <person name="Hori S."/>
            <person name="Arai W."/>
            <person name="Tsubouchi T."/>
            <person name="Morono Y."/>
            <person name="Uchiyama I."/>
            <person name="Ito T."/>
            <person name="Fujiyama A."/>
            <person name="Inagaki F."/>
            <person name="Takami H."/>
        </authorList>
    </citation>
    <scope>NUCLEOTIDE SEQUENCE</scope>
    <source>
        <strain evidence="8">Expedition CK06-06</strain>
    </source>
</reference>
<dbReference type="Pfam" id="PF03600">
    <property type="entry name" value="CitMHS"/>
    <property type="match status" value="1"/>
</dbReference>
<dbReference type="EMBL" id="BART01029076">
    <property type="protein sequence ID" value="GAG96803.1"/>
    <property type="molecule type" value="Genomic_DNA"/>
</dbReference>